<evidence type="ECO:0000313" key="3">
    <source>
        <dbReference type="Proteomes" id="UP001295684"/>
    </source>
</evidence>
<evidence type="ECO:0000313" key="2">
    <source>
        <dbReference type="EMBL" id="CAI2384113.1"/>
    </source>
</evidence>
<comment type="caution">
    <text evidence="2">The sequence shown here is derived from an EMBL/GenBank/DDBJ whole genome shotgun (WGS) entry which is preliminary data.</text>
</comment>
<sequence length="200" mass="23701">MYTSGDEDCTPIPDEYHEEEKCSINATVHEELNKNDISSKKGNIKYNEYNKFLKELKELAKPSMPMRPKPKKLFVPRPRMKKWNTRDCRATKIDHFKFNKPPLGSRVSQNSCFKFGSSPKRKNQKPKKQVRKNFSTDSTFRSQSNNPRNPRMRKWLTKPVIIGRTPSKYRVVYENNKSRLLLEDSDEEFRNKHCRVAFIK</sequence>
<dbReference type="AlphaFoldDB" id="A0AAD2D992"/>
<feature type="region of interest" description="Disordered" evidence="1">
    <location>
        <begin position="109"/>
        <end position="154"/>
    </location>
</feature>
<gene>
    <name evidence="2" type="ORF">ECRASSUSDP1_LOCUS25634</name>
</gene>
<keyword evidence="3" id="KW-1185">Reference proteome</keyword>
<proteinExistence type="predicted"/>
<protein>
    <submittedName>
        <fullName evidence="2">Uncharacterized protein</fullName>
    </submittedName>
</protein>
<organism evidence="2 3">
    <name type="scientific">Euplotes crassus</name>
    <dbReference type="NCBI Taxonomy" id="5936"/>
    <lineage>
        <taxon>Eukaryota</taxon>
        <taxon>Sar</taxon>
        <taxon>Alveolata</taxon>
        <taxon>Ciliophora</taxon>
        <taxon>Intramacronucleata</taxon>
        <taxon>Spirotrichea</taxon>
        <taxon>Hypotrichia</taxon>
        <taxon>Euplotida</taxon>
        <taxon>Euplotidae</taxon>
        <taxon>Moneuplotes</taxon>
    </lineage>
</organism>
<evidence type="ECO:0000256" key="1">
    <source>
        <dbReference type="SAM" id="MobiDB-lite"/>
    </source>
</evidence>
<feature type="compositionally biased region" description="Polar residues" evidence="1">
    <location>
        <begin position="132"/>
        <end position="148"/>
    </location>
</feature>
<reference evidence="2" key="1">
    <citation type="submission" date="2023-07" db="EMBL/GenBank/DDBJ databases">
        <authorList>
            <consortium name="AG Swart"/>
            <person name="Singh M."/>
            <person name="Singh A."/>
            <person name="Seah K."/>
            <person name="Emmerich C."/>
        </authorList>
    </citation>
    <scope>NUCLEOTIDE SEQUENCE</scope>
    <source>
        <strain evidence="2">DP1</strain>
    </source>
</reference>
<accession>A0AAD2D992</accession>
<feature type="compositionally biased region" description="Basic residues" evidence="1">
    <location>
        <begin position="119"/>
        <end position="131"/>
    </location>
</feature>
<dbReference type="EMBL" id="CAMPGE010026424">
    <property type="protein sequence ID" value="CAI2384113.1"/>
    <property type="molecule type" value="Genomic_DNA"/>
</dbReference>
<name>A0AAD2D992_EUPCR</name>
<dbReference type="Proteomes" id="UP001295684">
    <property type="component" value="Unassembled WGS sequence"/>
</dbReference>